<evidence type="ECO:0000313" key="6">
    <source>
        <dbReference type="Proteomes" id="UP000091857"/>
    </source>
</evidence>
<evidence type="ECO:0000256" key="2">
    <source>
        <dbReference type="ARBA" id="ARBA00006809"/>
    </source>
</evidence>
<feature type="compositionally biased region" description="Basic and acidic residues" evidence="4">
    <location>
        <begin position="58"/>
        <end position="88"/>
    </location>
</feature>
<dbReference type="PANTHER" id="PTHR13213">
    <property type="entry name" value="MYB-BINDING PROTEIN 1A FAMILY MEMBER"/>
    <property type="match status" value="1"/>
</dbReference>
<accession>A0A2C9V625</accession>
<comment type="similarity">
    <text evidence="2">Belongs to the MYBBP1A family.</text>
</comment>
<organism evidence="5 6">
    <name type="scientific">Manihot esculenta</name>
    <name type="common">Cassava</name>
    <name type="synonym">Jatropha manihot</name>
    <dbReference type="NCBI Taxonomy" id="3983"/>
    <lineage>
        <taxon>Eukaryota</taxon>
        <taxon>Viridiplantae</taxon>
        <taxon>Streptophyta</taxon>
        <taxon>Embryophyta</taxon>
        <taxon>Tracheophyta</taxon>
        <taxon>Spermatophyta</taxon>
        <taxon>Magnoliopsida</taxon>
        <taxon>eudicotyledons</taxon>
        <taxon>Gunneridae</taxon>
        <taxon>Pentapetalae</taxon>
        <taxon>rosids</taxon>
        <taxon>fabids</taxon>
        <taxon>Malpighiales</taxon>
        <taxon>Euphorbiaceae</taxon>
        <taxon>Crotonoideae</taxon>
        <taxon>Manihoteae</taxon>
        <taxon>Manihot</taxon>
    </lineage>
</organism>
<dbReference type="Gramene" id="Manes.10G094200.1.v8.1">
    <property type="protein sequence ID" value="Manes.10G094200.1.v8.1.CDS"/>
    <property type="gene ID" value="Manes.10G094200.v8.1"/>
</dbReference>
<dbReference type="Pfam" id="PF04931">
    <property type="entry name" value="DNA_pol_phi"/>
    <property type="match status" value="1"/>
</dbReference>
<gene>
    <name evidence="5" type="ORF">MANES_10G094200v8</name>
</gene>
<sequence>MGGKKRSSGSVEEVENLVDSNTENVASNPLKKKLKKGKKKDEERAHGDAPAVSSSVKPMERRKERKALDKERHRLALENQEPKPKRMEVDSEVNETGGQMVGSSAGGLPEFHIGVFKDLASADVSVREAAVERLVTELQAVQNAYEMVENKGLIEGGLKLEAEKDDGLNNCAPSLRYAVRRLIRGASSSRECARQGFALGLTVLVGTISTIKLDSLLKLIVDLLEVSSSMKGQEIRDCLLGRLFAYGALARSRRMTQELTYDKSISLNMNSFIKEFISALLSLASKKRYLQEPAVEILLDLVEKLPTDVLLNHILETPGLREWFEGATDVGNPDALLLALKIRDKISVDSMIFGNILPYPFSPGRLFASDHLSSLVNCLKESTFCQPRVHSVWPVLVNILLPDAVLQAEDLVSASNSLKKHKKGRKASSSEEETSKNIENFFEVIIEGSLLLSSHDRKHLAFDILLLLLPRLPASFVPIVLSYKFVQCLMDILSTKDSWLYKVAEHFLKELLDWVGNDDVRRVAVIVALQKHSNGKFDNITRTKTVKTLMAEFVTEAGCMLLIQNLMNMFVDEGHTSEEPSDQSQTTDDNSEIGSIEDKDSASAMGNSDFLKIWVVESLPSILKCLKLDPEAKFRVQKEILKFLTVQGLFSASLGSEVTSFELQEKFRWPKVAASSATCKMCIEQIQLLLASAQKTEGSHSLANGLEPNDLGSYFMRFLSTLRNIPSVSLFRPLSNEDEKAFESLQEMETRLSKKERNCGPSTDANRLHALKYLLIQLLLQVLLRPGDFSEAVSEIIICCKKAFTASDLLDSGEDDFESDGSPELMDVLVDTLLSLLPQSSASVRSAIEQVFKYFCDDLTNDGLLQMLRVIKKDLKPARHQEPDSEEDDEDFLGIEEDEIDEAETGETGEIEEQTYDSEAVVEAEEGVMESPEDSDDSDGGMDDDAMFRMDTYLAQIFKERKNQAGGETAQSQLVLFKLRVLSLLEIYLHENPGKPQVLTVYSNLASALVKPHTTEISEQLGQRIWGIIQKKIFKAKDFPKGEDLQLSTLESLLEKNLKLASKPFKKKKSAVPSKKKQSASWKRHKMIVSLAQNSTYWILKILDARKFSDSELQRVLDIFKEVLVGYFDSKKSQIKSEFLKEIFRRRPWIGHHLFGFLLEKCGSAKSEFRRVDALDLVMEILKSMVSSGTDESSRNASKKILKNHLQKLSHLVKELVLNMPENKSRRAEVRKFCGKIFQIVSLHDMTKSFLKDLAPETQAACESQLGELFHNLKKAKDTTKN</sequence>
<feature type="region of interest" description="Disordered" evidence="4">
    <location>
        <begin position="1"/>
        <end position="88"/>
    </location>
</feature>
<evidence type="ECO:0000256" key="3">
    <source>
        <dbReference type="ARBA" id="ARBA00023242"/>
    </source>
</evidence>
<dbReference type="InterPro" id="IPR007015">
    <property type="entry name" value="DNA_pol_V/MYBBP1A"/>
</dbReference>
<dbReference type="SUPFAM" id="SSF48371">
    <property type="entry name" value="ARM repeat"/>
    <property type="match status" value="1"/>
</dbReference>
<dbReference type="GO" id="GO:0006355">
    <property type="term" value="P:regulation of DNA-templated transcription"/>
    <property type="evidence" value="ECO:0007669"/>
    <property type="project" value="InterPro"/>
</dbReference>
<dbReference type="GO" id="GO:0005730">
    <property type="term" value="C:nucleolus"/>
    <property type="evidence" value="ECO:0000318"/>
    <property type="project" value="GO_Central"/>
</dbReference>
<dbReference type="OMA" id="VWKHDDP"/>
<feature type="region of interest" description="Disordered" evidence="4">
    <location>
        <begin position="574"/>
        <end position="601"/>
    </location>
</feature>
<comment type="subcellular location">
    <subcellularLocation>
        <location evidence="1">Nucleus</location>
    </subcellularLocation>
</comment>
<reference evidence="6" key="1">
    <citation type="journal article" date="2016" name="Nat. Biotechnol.">
        <title>Sequencing wild and cultivated cassava and related species reveals extensive interspecific hybridization and genetic diversity.</title>
        <authorList>
            <person name="Bredeson J.V."/>
            <person name="Lyons J.B."/>
            <person name="Prochnik S.E."/>
            <person name="Wu G.A."/>
            <person name="Ha C.M."/>
            <person name="Edsinger-Gonzales E."/>
            <person name="Grimwood J."/>
            <person name="Schmutz J."/>
            <person name="Rabbi I.Y."/>
            <person name="Egesi C."/>
            <person name="Nauluvula P."/>
            <person name="Lebot V."/>
            <person name="Ndunguru J."/>
            <person name="Mkamilo G."/>
            <person name="Bart R.S."/>
            <person name="Setter T.L."/>
            <person name="Gleadow R.M."/>
            <person name="Kulakow P."/>
            <person name="Ferguson M.E."/>
            <person name="Rounsley S."/>
            <person name="Rokhsar D.S."/>
        </authorList>
    </citation>
    <scope>NUCLEOTIDE SEQUENCE [LARGE SCALE GENOMIC DNA]</scope>
    <source>
        <strain evidence="6">cv. AM560-2</strain>
    </source>
</reference>
<dbReference type="STRING" id="3983.A0A2C9V625"/>
<dbReference type="OrthoDB" id="342531at2759"/>
<evidence type="ECO:0000313" key="5">
    <source>
        <dbReference type="EMBL" id="OAY39429.1"/>
    </source>
</evidence>
<keyword evidence="6" id="KW-1185">Reference proteome</keyword>
<dbReference type="Proteomes" id="UP000091857">
    <property type="component" value="Chromosome 10"/>
</dbReference>
<keyword evidence="3" id="KW-0539">Nucleus</keyword>
<evidence type="ECO:0008006" key="7">
    <source>
        <dbReference type="Google" id="ProtNLM"/>
    </source>
</evidence>
<protein>
    <recommendedName>
        <fullName evidence="7">DNA polymerase V</fullName>
    </recommendedName>
</protein>
<feature type="compositionally biased region" description="Polar residues" evidence="4">
    <location>
        <begin position="18"/>
        <end position="27"/>
    </location>
</feature>
<evidence type="ECO:0000256" key="1">
    <source>
        <dbReference type="ARBA" id="ARBA00004123"/>
    </source>
</evidence>
<evidence type="ECO:0000256" key="4">
    <source>
        <dbReference type="SAM" id="MobiDB-lite"/>
    </source>
</evidence>
<proteinExistence type="inferred from homology"/>
<dbReference type="PANTHER" id="PTHR13213:SF2">
    <property type="entry name" value="MYB-BINDING PROTEIN 1A"/>
    <property type="match status" value="1"/>
</dbReference>
<name>A0A2C9V625_MANES</name>
<dbReference type="InterPro" id="IPR016024">
    <property type="entry name" value="ARM-type_fold"/>
</dbReference>
<comment type="caution">
    <text evidence="5">The sequence shown here is derived from an EMBL/GenBank/DDBJ whole genome shotgun (WGS) entry which is preliminary data.</text>
</comment>
<dbReference type="EMBL" id="CM004396">
    <property type="protein sequence ID" value="OAY39429.1"/>
    <property type="molecule type" value="Genomic_DNA"/>
</dbReference>
<dbReference type="GO" id="GO:0003677">
    <property type="term" value="F:DNA binding"/>
    <property type="evidence" value="ECO:0007669"/>
    <property type="project" value="InterPro"/>
</dbReference>